<dbReference type="Gramene" id="arahy.Tifrunner.gnm2.ann2.Ah03g426300.1">
    <property type="protein sequence ID" value="arahy.Tifrunner.gnm2.ann2.Ah03g426300.1-CDS"/>
    <property type="gene ID" value="arahy.Tifrunner.gnm2.ann2.Ah03g426300"/>
</dbReference>
<accession>A0A445DSC1</accession>
<proteinExistence type="predicted"/>
<evidence type="ECO:0000313" key="4">
    <source>
        <dbReference type="Proteomes" id="UP000289738"/>
    </source>
</evidence>
<evidence type="ECO:0000256" key="1">
    <source>
        <dbReference type="SAM" id="MobiDB-lite"/>
    </source>
</evidence>
<keyword evidence="4" id="KW-1185">Reference proteome</keyword>
<feature type="signal peptide" evidence="2">
    <location>
        <begin position="1"/>
        <end position="29"/>
    </location>
</feature>
<feature type="chain" id="PRO_5019329078" evidence="2">
    <location>
        <begin position="30"/>
        <end position="85"/>
    </location>
</feature>
<dbReference type="InterPro" id="IPR049306">
    <property type="entry name" value="GLV1-2"/>
</dbReference>
<protein>
    <submittedName>
        <fullName evidence="3">Uncharacterized protein</fullName>
    </submittedName>
</protein>
<dbReference type="Pfam" id="PF21529">
    <property type="entry name" value="GLV1-2"/>
    <property type="match status" value="1"/>
</dbReference>
<feature type="region of interest" description="Disordered" evidence="1">
    <location>
        <begin position="38"/>
        <end position="85"/>
    </location>
</feature>
<gene>
    <name evidence="3" type="ORF">Ahy_A03g012036</name>
</gene>
<evidence type="ECO:0000313" key="3">
    <source>
        <dbReference type="EMBL" id="RYR66084.1"/>
    </source>
</evidence>
<sequence length="85" mass="9506">MAMLLPIMNRHLLLVAFLLLCFMSMTARGRSLREIATTKNGVNNGGRGHQSNVFKRNHEGTQEIISGDIDTMDYTPAKKNPPIHN</sequence>
<evidence type="ECO:0000256" key="2">
    <source>
        <dbReference type="SAM" id="SignalP"/>
    </source>
</evidence>
<reference evidence="3 4" key="1">
    <citation type="submission" date="2019-01" db="EMBL/GenBank/DDBJ databases">
        <title>Sequencing of cultivated peanut Arachis hypogaea provides insights into genome evolution and oil improvement.</title>
        <authorList>
            <person name="Chen X."/>
        </authorList>
    </citation>
    <scope>NUCLEOTIDE SEQUENCE [LARGE SCALE GENOMIC DNA]</scope>
    <source>
        <strain evidence="4">cv. Fuhuasheng</strain>
        <tissue evidence="3">Leaves</tissue>
    </source>
</reference>
<comment type="caution">
    <text evidence="3">The sequence shown here is derived from an EMBL/GenBank/DDBJ whole genome shotgun (WGS) entry which is preliminary data.</text>
</comment>
<keyword evidence="2" id="KW-0732">Signal</keyword>
<organism evidence="3 4">
    <name type="scientific">Arachis hypogaea</name>
    <name type="common">Peanut</name>
    <dbReference type="NCBI Taxonomy" id="3818"/>
    <lineage>
        <taxon>Eukaryota</taxon>
        <taxon>Viridiplantae</taxon>
        <taxon>Streptophyta</taxon>
        <taxon>Embryophyta</taxon>
        <taxon>Tracheophyta</taxon>
        <taxon>Spermatophyta</taxon>
        <taxon>Magnoliopsida</taxon>
        <taxon>eudicotyledons</taxon>
        <taxon>Gunneridae</taxon>
        <taxon>Pentapetalae</taxon>
        <taxon>rosids</taxon>
        <taxon>fabids</taxon>
        <taxon>Fabales</taxon>
        <taxon>Fabaceae</taxon>
        <taxon>Papilionoideae</taxon>
        <taxon>50 kb inversion clade</taxon>
        <taxon>dalbergioids sensu lato</taxon>
        <taxon>Dalbergieae</taxon>
        <taxon>Pterocarpus clade</taxon>
        <taxon>Arachis</taxon>
    </lineage>
</organism>
<dbReference type="Proteomes" id="UP000289738">
    <property type="component" value="Chromosome A03"/>
</dbReference>
<name>A0A445DSC1_ARAHY</name>
<dbReference type="EMBL" id="SDMP01000003">
    <property type="protein sequence ID" value="RYR66084.1"/>
    <property type="molecule type" value="Genomic_DNA"/>
</dbReference>
<dbReference type="AlphaFoldDB" id="A0A445DSC1"/>
<dbReference type="OrthoDB" id="1625577at2759"/>